<dbReference type="GO" id="GO:0006357">
    <property type="term" value="P:regulation of transcription by RNA polymerase II"/>
    <property type="evidence" value="ECO:0007669"/>
    <property type="project" value="TreeGrafter"/>
</dbReference>
<feature type="region of interest" description="Disordered" evidence="3">
    <location>
        <begin position="404"/>
        <end position="444"/>
    </location>
</feature>
<feature type="region of interest" description="Disordered" evidence="3">
    <location>
        <begin position="278"/>
        <end position="297"/>
    </location>
</feature>
<protein>
    <recommendedName>
        <fullName evidence="4">BTB domain-containing protein</fullName>
    </recommendedName>
</protein>
<gene>
    <name evidence="5" type="ORF">V9T40_011451</name>
</gene>
<dbReference type="CDD" id="cd18315">
    <property type="entry name" value="BTB_POZ_BAB-like"/>
    <property type="match status" value="1"/>
</dbReference>
<dbReference type="EMBL" id="JBBCAQ010000037">
    <property type="protein sequence ID" value="KAK7574260.1"/>
    <property type="molecule type" value="Genomic_DNA"/>
</dbReference>
<dbReference type="PANTHER" id="PTHR23110:SF81">
    <property type="entry name" value="BTB-PROTEIN-VII, ISOFORM F-RELATED"/>
    <property type="match status" value="1"/>
</dbReference>
<dbReference type="InterPro" id="IPR000210">
    <property type="entry name" value="BTB/POZ_dom"/>
</dbReference>
<dbReference type="Gene3D" id="3.30.710.10">
    <property type="entry name" value="Potassium Channel Kv1.1, Chain A"/>
    <property type="match status" value="1"/>
</dbReference>
<feature type="compositionally biased region" description="Basic and acidic residues" evidence="3">
    <location>
        <begin position="404"/>
        <end position="423"/>
    </location>
</feature>
<dbReference type="Proteomes" id="UP001367676">
    <property type="component" value="Unassembled WGS sequence"/>
</dbReference>
<evidence type="ECO:0000256" key="3">
    <source>
        <dbReference type="SAM" id="MobiDB-lite"/>
    </source>
</evidence>
<dbReference type="PROSITE" id="PS50097">
    <property type="entry name" value="BTB"/>
    <property type="match status" value="1"/>
</dbReference>
<evidence type="ECO:0000313" key="6">
    <source>
        <dbReference type="Proteomes" id="UP001367676"/>
    </source>
</evidence>
<comment type="subcellular location">
    <subcellularLocation>
        <location evidence="1">Nucleus</location>
    </subcellularLocation>
</comment>
<dbReference type="AlphaFoldDB" id="A0AAN9T629"/>
<dbReference type="GO" id="GO:0005634">
    <property type="term" value="C:nucleus"/>
    <property type="evidence" value="ECO:0007669"/>
    <property type="project" value="UniProtKB-SubCell"/>
</dbReference>
<proteinExistence type="predicted"/>
<dbReference type="InterPro" id="IPR051095">
    <property type="entry name" value="Dros_DevTransReg"/>
</dbReference>
<keyword evidence="2" id="KW-0539">Nucleus</keyword>
<reference evidence="5 6" key="1">
    <citation type="submission" date="2024-03" db="EMBL/GenBank/DDBJ databases">
        <title>Adaptation during the transition from Ophiocordyceps entomopathogen to insect associate is accompanied by gene loss and intensified selection.</title>
        <authorList>
            <person name="Ward C.M."/>
            <person name="Onetto C.A."/>
            <person name="Borneman A.R."/>
        </authorList>
    </citation>
    <scope>NUCLEOTIDE SEQUENCE [LARGE SCALE GENOMIC DNA]</scope>
    <source>
        <strain evidence="5">AWRI1</strain>
        <tissue evidence="5">Single Adult Female</tissue>
    </source>
</reference>
<organism evidence="5 6">
    <name type="scientific">Parthenolecanium corni</name>
    <dbReference type="NCBI Taxonomy" id="536013"/>
    <lineage>
        <taxon>Eukaryota</taxon>
        <taxon>Metazoa</taxon>
        <taxon>Ecdysozoa</taxon>
        <taxon>Arthropoda</taxon>
        <taxon>Hexapoda</taxon>
        <taxon>Insecta</taxon>
        <taxon>Pterygota</taxon>
        <taxon>Neoptera</taxon>
        <taxon>Paraneoptera</taxon>
        <taxon>Hemiptera</taxon>
        <taxon>Sternorrhyncha</taxon>
        <taxon>Coccoidea</taxon>
        <taxon>Coccidae</taxon>
        <taxon>Parthenolecanium</taxon>
    </lineage>
</organism>
<evidence type="ECO:0000259" key="4">
    <source>
        <dbReference type="PROSITE" id="PS50097"/>
    </source>
</evidence>
<evidence type="ECO:0000256" key="1">
    <source>
        <dbReference type="ARBA" id="ARBA00004123"/>
    </source>
</evidence>
<dbReference type="SUPFAM" id="SSF54695">
    <property type="entry name" value="POZ domain"/>
    <property type="match status" value="1"/>
</dbReference>
<sequence>MANSNYCLRWHNHVPNFVSVFSDLLNNECLVDVTLATEGKYIQAHKVVLSACSSYFKDLFSINPCQHPIVVLKDISFLDLKCVVDFIYYGEVNVAQERLQSILRVAETLNIRGLSGIPSVEIVSNRNFTEKRQSEVSPMCRKKRLKKSPTPSSSTFSSTSIEDLGIEPQFVDVKMEEGSSSAVETPQSDTKEGFCYNGFENTADSAAEKISTKDSCENAEPMPPLPVIKTEENIGGISVITGIKKRSRMLMRQQHIIPKLDPDGEESSDLEIPSSLKRPLERQYSDPTPQPNSNVTAVSENRSNLLTVPTLHLIKQNSDSALPMPGDGGESSSTKIDEFIAQTISPSRSIHCPLLRPGPALGCNFCWNTVDNHGRILRRKTKYHCPECRTNLCIVPCFQDFHNKKENPSQEPEPNKTDEKDGPSDSSFQAAFTPKNLTSGATKS</sequence>
<dbReference type="SMART" id="SM00225">
    <property type="entry name" value="BTB"/>
    <property type="match status" value="1"/>
</dbReference>
<name>A0AAN9T629_9HEMI</name>
<comment type="caution">
    <text evidence="5">The sequence shown here is derived from an EMBL/GenBank/DDBJ whole genome shotgun (WGS) entry which is preliminary data.</text>
</comment>
<dbReference type="PANTHER" id="PTHR23110">
    <property type="entry name" value="BTB DOMAIN TRANSCRIPTION FACTOR"/>
    <property type="match status" value="1"/>
</dbReference>
<evidence type="ECO:0000256" key="2">
    <source>
        <dbReference type="ARBA" id="ARBA00023242"/>
    </source>
</evidence>
<feature type="compositionally biased region" description="Polar residues" evidence="3">
    <location>
        <begin position="424"/>
        <end position="444"/>
    </location>
</feature>
<feature type="region of interest" description="Disordered" evidence="3">
    <location>
        <begin position="139"/>
        <end position="159"/>
    </location>
</feature>
<accession>A0AAN9T629</accession>
<evidence type="ECO:0000313" key="5">
    <source>
        <dbReference type="EMBL" id="KAK7574260.1"/>
    </source>
</evidence>
<keyword evidence="6" id="KW-1185">Reference proteome</keyword>
<dbReference type="InterPro" id="IPR011333">
    <property type="entry name" value="SKP1/BTB/POZ_sf"/>
</dbReference>
<feature type="compositionally biased region" description="Polar residues" evidence="3">
    <location>
        <begin position="285"/>
        <end position="297"/>
    </location>
</feature>
<feature type="domain" description="BTB" evidence="4">
    <location>
        <begin position="31"/>
        <end position="96"/>
    </location>
</feature>
<dbReference type="Pfam" id="PF00651">
    <property type="entry name" value="BTB"/>
    <property type="match status" value="1"/>
</dbReference>
<feature type="compositionally biased region" description="Low complexity" evidence="3">
    <location>
        <begin position="148"/>
        <end position="159"/>
    </location>
</feature>